<gene>
    <name evidence="1" type="ORF">OTI717_LOCUS33350</name>
</gene>
<feature type="non-terminal residue" evidence="1">
    <location>
        <position position="61"/>
    </location>
</feature>
<accession>A0A819U1A4</accession>
<protein>
    <submittedName>
        <fullName evidence="1">Uncharacterized protein</fullName>
    </submittedName>
</protein>
<proteinExistence type="predicted"/>
<dbReference type="Proteomes" id="UP000663823">
    <property type="component" value="Unassembled WGS sequence"/>
</dbReference>
<sequence length="61" mass="7183">MNQNARKYELNMALSILAIFNPLNDYYIYHINQSTSSSLLHNLIEQARKTTRFTIDAENDY</sequence>
<dbReference type="AlphaFoldDB" id="A0A819U1A4"/>
<evidence type="ECO:0000313" key="2">
    <source>
        <dbReference type="Proteomes" id="UP000663823"/>
    </source>
</evidence>
<name>A0A819U1A4_9BILA</name>
<organism evidence="1 2">
    <name type="scientific">Rotaria sordida</name>
    <dbReference type="NCBI Taxonomy" id="392033"/>
    <lineage>
        <taxon>Eukaryota</taxon>
        <taxon>Metazoa</taxon>
        <taxon>Spiralia</taxon>
        <taxon>Gnathifera</taxon>
        <taxon>Rotifera</taxon>
        <taxon>Eurotatoria</taxon>
        <taxon>Bdelloidea</taxon>
        <taxon>Philodinida</taxon>
        <taxon>Philodinidae</taxon>
        <taxon>Rotaria</taxon>
    </lineage>
</organism>
<dbReference type="EMBL" id="CAJOAX010010949">
    <property type="protein sequence ID" value="CAF4084162.1"/>
    <property type="molecule type" value="Genomic_DNA"/>
</dbReference>
<reference evidence="1" key="1">
    <citation type="submission" date="2021-02" db="EMBL/GenBank/DDBJ databases">
        <authorList>
            <person name="Nowell W R."/>
        </authorList>
    </citation>
    <scope>NUCLEOTIDE SEQUENCE</scope>
</reference>
<evidence type="ECO:0000313" key="1">
    <source>
        <dbReference type="EMBL" id="CAF4084162.1"/>
    </source>
</evidence>
<comment type="caution">
    <text evidence="1">The sequence shown here is derived from an EMBL/GenBank/DDBJ whole genome shotgun (WGS) entry which is preliminary data.</text>
</comment>